<dbReference type="Gene3D" id="3.30.70.330">
    <property type="match status" value="1"/>
</dbReference>
<organism evidence="2 3">
    <name type="scientific">Jimgerdemannia flammicorona</name>
    <dbReference type="NCBI Taxonomy" id="994334"/>
    <lineage>
        <taxon>Eukaryota</taxon>
        <taxon>Fungi</taxon>
        <taxon>Fungi incertae sedis</taxon>
        <taxon>Mucoromycota</taxon>
        <taxon>Mucoromycotina</taxon>
        <taxon>Endogonomycetes</taxon>
        <taxon>Endogonales</taxon>
        <taxon>Endogonaceae</taxon>
        <taxon>Jimgerdemannia</taxon>
    </lineage>
</organism>
<dbReference type="InterPro" id="IPR012677">
    <property type="entry name" value="Nucleotide-bd_a/b_plait_sf"/>
</dbReference>
<dbReference type="PANTHER" id="PTHR16291:SF0">
    <property type="entry name" value="NUCLEAR CAP-BINDING PROTEIN SUBUNIT 3"/>
    <property type="match status" value="1"/>
</dbReference>
<protein>
    <recommendedName>
        <fullName evidence="4">Nuclear cap-binding protein subunit 3</fullName>
    </recommendedName>
</protein>
<keyword evidence="3" id="KW-1185">Reference proteome</keyword>
<feature type="compositionally biased region" description="Basic and acidic residues" evidence="1">
    <location>
        <begin position="223"/>
        <end position="232"/>
    </location>
</feature>
<proteinExistence type="predicted"/>
<reference evidence="2 3" key="1">
    <citation type="journal article" date="2018" name="New Phytol.">
        <title>Phylogenomics of Endogonaceae and evolution of mycorrhizas within Mucoromycota.</title>
        <authorList>
            <person name="Chang Y."/>
            <person name="Desiro A."/>
            <person name="Na H."/>
            <person name="Sandor L."/>
            <person name="Lipzen A."/>
            <person name="Clum A."/>
            <person name="Barry K."/>
            <person name="Grigoriev I.V."/>
            <person name="Martin F.M."/>
            <person name="Stajich J.E."/>
            <person name="Smith M.E."/>
            <person name="Bonito G."/>
            <person name="Spatafora J.W."/>
        </authorList>
    </citation>
    <scope>NUCLEOTIDE SEQUENCE [LARGE SCALE GENOMIC DNA]</scope>
    <source>
        <strain evidence="2 3">AD002</strain>
    </source>
</reference>
<feature type="compositionally biased region" description="Basic and acidic residues" evidence="1">
    <location>
        <begin position="185"/>
        <end position="212"/>
    </location>
</feature>
<dbReference type="Proteomes" id="UP000274822">
    <property type="component" value="Unassembled WGS sequence"/>
</dbReference>
<dbReference type="PANTHER" id="PTHR16291">
    <property type="entry name" value="NUCLEAR CAP-BINDING PROTEIN SUBUNIT 3"/>
    <property type="match status" value="1"/>
</dbReference>
<dbReference type="GO" id="GO:0000340">
    <property type="term" value="F:RNA 7-methylguanosine cap binding"/>
    <property type="evidence" value="ECO:0007669"/>
    <property type="project" value="InterPro"/>
</dbReference>
<dbReference type="GO" id="GO:0003729">
    <property type="term" value="F:mRNA binding"/>
    <property type="evidence" value="ECO:0007669"/>
    <property type="project" value="InterPro"/>
</dbReference>
<feature type="non-terminal residue" evidence="2">
    <location>
        <position position="248"/>
    </location>
</feature>
<dbReference type="SUPFAM" id="SSF54928">
    <property type="entry name" value="RNA-binding domain, RBD"/>
    <property type="match status" value="1"/>
</dbReference>
<dbReference type="EMBL" id="RBNJ01028689">
    <property type="protein sequence ID" value="RUS13847.1"/>
    <property type="molecule type" value="Genomic_DNA"/>
</dbReference>
<gene>
    <name evidence="2" type="ORF">BC938DRAFT_477642</name>
</gene>
<dbReference type="InterPro" id="IPR019416">
    <property type="entry name" value="NCBP3"/>
</dbReference>
<evidence type="ECO:0000256" key="1">
    <source>
        <dbReference type="SAM" id="MobiDB-lite"/>
    </source>
</evidence>
<evidence type="ECO:0000313" key="3">
    <source>
        <dbReference type="Proteomes" id="UP000274822"/>
    </source>
</evidence>
<dbReference type="Pfam" id="PF10309">
    <property type="entry name" value="NCBP3"/>
    <property type="match status" value="1"/>
</dbReference>
<dbReference type="GO" id="GO:0005634">
    <property type="term" value="C:nucleus"/>
    <property type="evidence" value="ECO:0007669"/>
    <property type="project" value="TreeGrafter"/>
</dbReference>
<name>A0A433P8J5_9FUNG</name>
<evidence type="ECO:0008006" key="4">
    <source>
        <dbReference type="Google" id="ProtNLM"/>
    </source>
</evidence>
<dbReference type="InterPro" id="IPR035979">
    <property type="entry name" value="RBD_domain_sf"/>
</dbReference>
<accession>A0A433P8J5</accession>
<dbReference type="AlphaFoldDB" id="A0A433P8J5"/>
<sequence length="248" mass="27200">MPHSYDIAETSSILDTVPSSTAAAPSFASSPQPAQFIAIDREEGATTPAPAPTDEKDAAAKVPIPREDALHLHGTDEMSTDDVLGYFTEFGPLTVEWINDTSCNVTFPTAASAQSALATLLIDPTTAPSHTLLRKAQPYTVPSTQALAQNLHLRVATNWDVKEKGAYHRSRYYLLRGKEPTTSSSRERRERKPYARPGRRSEPEEPQERVEGVPDAYYEDLAEGSRERRVPRADVMSRLGVPVGGRRG</sequence>
<comment type="caution">
    <text evidence="2">The sequence shown here is derived from an EMBL/GenBank/DDBJ whole genome shotgun (WGS) entry which is preliminary data.</text>
</comment>
<feature type="region of interest" description="Disordered" evidence="1">
    <location>
        <begin position="175"/>
        <end position="248"/>
    </location>
</feature>
<evidence type="ECO:0000313" key="2">
    <source>
        <dbReference type="EMBL" id="RUS13847.1"/>
    </source>
</evidence>